<dbReference type="RefSeq" id="WP_203807859.1">
    <property type="nucleotide sequence ID" value="NZ_BAAAQE010000074.1"/>
</dbReference>
<sequence length="103" mass="11470">MEPKVVDAARVTTPIDLVWRNCTGCDRHRLMTDGADRCDLCAGIAPRPAAEVGWDLANQLARLVGAIEGWADDLSDVTDAEKLAKIRHLLSTRNPYRRETEVR</sequence>
<dbReference type="EMBL" id="BOMG01000111">
    <property type="protein sequence ID" value="GID60646.1"/>
    <property type="molecule type" value="Genomic_DNA"/>
</dbReference>
<keyword evidence="2" id="KW-1185">Reference proteome</keyword>
<evidence type="ECO:0000313" key="2">
    <source>
        <dbReference type="Proteomes" id="UP000612282"/>
    </source>
</evidence>
<gene>
    <name evidence="1" type="ORF">Aco03nite_090500</name>
</gene>
<accession>A0ABQ3XQ49</accession>
<proteinExistence type="predicted"/>
<protein>
    <submittedName>
        <fullName evidence="1">Uncharacterized protein</fullName>
    </submittedName>
</protein>
<name>A0ABQ3XQ49_9ACTN</name>
<comment type="caution">
    <text evidence="1">The sequence shown here is derived from an EMBL/GenBank/DDBJ whole genome shotgun (WGS) entry which is preliminary data.</text>
</comment>
<organism evidence="1 2">
    <name type="scientific">Actinoplanes couchii</name>
    <dbReference type="NCBI Taxonomy" id="403638"/>
    <lineage>
        <taxon>Bacteria</taxon>
        <taxon>Bacillati</taxon>
        <taxon>Actinomycetota</taxon>
        <taxon>Actinomycetes</taxon>
        <taxon>Micromonosporales</taxon>
        <taxon>Micromonosporaceae</taxon>
        <taxon>Actinoplanes</taxon>
    </lineage>
</organism>
<dbReference type="Proteomes" id="UP000612282">
    <property type="component" value="Unassembled WGS sequence"/>
</dbReference>
<evidence type="ECO:0000313" key="1">
    <source>
        <dbReference type="EMBL" id="GID60646.1"/>
    </source>
</evidence>
<reference evidence="1 2" key="1">
    <citation type="submission" date="2021-01" db="EMBL/GenBank/DDBJ databases">
        <title>Whole genome shotgun sequence of Actinoplanes couchii NBRC 106145.</title>
        <authorList>
            <person name="Komaki H."/>
            <person name="Tamura T."/>
        </authorList>
    </citation>
    <scope>NUCLEOTIDE SEQUENCE [LARGE SCALE GENOMIC DNA]</scope>
    <source>
        <strain evidence="1 2">NBRC 106145</strain>
    </source>
</reference>